<evidence type="ECO:0000313" key="3">
    <source>
        <dbReference type="Proteomes" id="UP001526426"/>
    </source>
</evidence>
<feature type="domain" description="DUF306" evidence="1">
    <location>
        <begin position="54"/>
        <end position="159"/>
    </location>
</feature>
<comment type="caution">
    <text evidence="2">The sequence shown here is derived from an EMBL/GenBank/DDBJ whole genome shotgun (WGS) entry which is preliminary data.</text>
</comment>
<proteinExistence type="predicted"/>
<dbReference type="InterPro" id="IPR053147">
    <property type="entry name" value="Hsp_HslJ-like"/>
</dbReference>
<organism evidence="2 3">
    <name type="scientific">Spirulina subsalsa FACHB-351</name>
    <dbReference type="NCBI Taxonomy" id="234711"/>
    <lineage>
        <taxon>Bacteria</taxon>
        <taxon>Bacillati</taxon>
        <taxon>Cyanobacteriota</taxon>
        <taxon>Cyanophyceae</taxon>
        <taxon>Spirulinales</taxon>
        <taxon>Spirulinaceae</taxon>
        <taxon>Spirulina</taxon>
    </lineage>
</organism>
<dbReference type="InterPro" id="IPR005184">
    <property type="entry name" value="DUF306_Meta_HslJ"/>
</dbReference>
<sequence>MNRFKIFLGFSLILIGVGLTLNIVELRGGAEEPTGEEVNEEQILEPSPSVPDISLPGTTWRLILWGTPTELKRPLNRTEITANFTRNKITGSGSCNQYNTSYREENNRLTVSPVASTRKACSIDIMQQETAYLRALEGAESYAITDQRELRISFKTDEGVGVMIFTPQAIPAL</sequence>
<evidence type="ECO:0000259" key="1">
    <source>
        <dbReference type="Pfam" id="PF03724"/>
    </source>
</evidence>
<dbReference type="InterPro" id="IPR038670">
    <property type="entry name" value="HslJ-like_sf"/>
</dbReference>
<protein>
    <submittedName>
        <fullName evidence="2">META domain-containing protein</fullName>
    </submittedName>
</protein>
<keyword evidence="3" id="KW-1185">Reference proteome</keyword>
<reference evidence="2 3" key="1">
    <citation type="submission" date="2021-08" db="EMBL/GenBank/DDBJ databases">
        <title>Draft genome sequence of Spirulina subsalsa with high tolerance to salinity and hype-accumulation of phycocyanin.</title>
        <authorList>
            <person name="Pei H."/>
            <person name="Jiang L."/>
        </authorList>
    </citation>
    <scope>NUCLEOTIDE SEQUENCE [LARGE SCALE GENOMIC DNA]</scope>
    <source>
        <strain evidence="2 3">FACHB-351</strain>
    </source>
</reference>
<dbReference type="Gene3D" id="2.40.128.270">
    <property type="match status" value="1"/>
</dbReference>
<name>A0ABT3L9G8_9CYAN</name>
<accession>A0ABT3L9G8</accession>
<dbReference type="Proteomes" id="UP001526426">
    <property type="component" value="Unassembled WGS sequence"/>
</dbReference>
<dbReference type="EMBL" id="JAIHOM010000113">
    <property type="protein sequence ID" value="MCW6038158.1"/>
    <property type="molecule type" value="Genomic_DNA"/>
</dbReference>
<dbReference type="Pfam" id="PF03724">
    <property type="entry name" value="META"/>
    <property type="match status" value="1"/>
</dbReference>
<dbReference type="PANTHER" id="PTHR35535">
    <property type="entry name" value="HEAT SHOCK PROTEIN HSLJ"/>
    <property type="match status" value="1"/>
</dbReference>
<evidence type="ECO:0000313" key="2">
    <source>
        <dbReference type="EMBL" id="MCW6038158.1"/>
    </source>
</evidence>
<gene>
    <name evidence="2" type="ORF">K4A83_18050</name>
</gene>
<dbReference type="PANTHER" id="PTHR35535:SF1">
    <property type="entry name" value="HEAT SHOCK PROTEIN HSLJ"/>
    <property type="match status" value="1"/>
</dbReference>
<dbReference type="RefSeq" id="WP_265266060.1">
    <property type="nucleotide sequence ID" value="NZ_JAIHOM010000113.1"/>
</dbReference>